<dbReference type="VEuPathDB" id="FungiDB:PTTG_04326"/>
<name>A0A180GP23_PUCT1</name>
<evidence type="ECO:0000256" key="2">
    <source>
        <dbReference type="SAM" id="Phobius"/>
    </source>
</evidence>
<reference evidence="3" key="2">
    <citation type="submission" date="2016-05" db="EMBL/GenBank/DDBJ databases">
        <title>Comparative analysis highlights variable genome content of wheat rusts and divergence of the mating loci.</title>
        <authorList>
            <person name="Cuomo C.A."/>
            <person name="Bakkeren G."/>
            <person name="Szabo L."/>
            <person name="Khalil H."/>
            <person name="Joly D."/>
            <person name="Goldberg J."/>
            <person name="Young S."/>
            <person name="Zeng Q."/>
            <person name="Fellers J."/>
        </authorList>
    </citation>
    <scope>NUCLEOTIDE SEQUENCE [LARGE SCALE GENOMIC DNA]</scope>
    <source>
        <strain evidence="3">1-1 BBBD Race 1</strain>
    </source>
</reference>
<keyword evidence="2" id="KW-1133">Transmembrane helix</keyword>
<protein>
    <submittedName>
        <fullName evidence="3 4">Uncharacterized protein</fullName>
    </submittedName>
</protein>
<keyword evidence="2" id="KW-0812">Transmembrane</keyword>
<reference evidence="4" key="4">
    <citation type="submission" date="2025-05" db="UniProtKB">
        <authorList>
            <consortium name="EnsemblFungi"/>
        </authorList>
    </citation>
    <scope>IDENTIFICATION</scope>
    <source>
        <strain evidence="4">isolate 1-1 / race 1 (BBBD)</strain>
    </source>
</reference>
<dbReference type="EMBL" id="ADAS02000043">
    <property type="protein sequence ID" value="OAV94159.1"/>
    <property type="molecule type" value="Genomic_DNA"/>
</dbReference>
<organism evidence="3">
    <name type="scientific">Puccinia triticina (isolate 1-1 / race 1 (BBBD))</name>
    <name type="common">Brown leaf rust fungus</name>
    <dbReference type="NCBI Taxonomy" id="630390"/>
    <lineage>
        <taxon>Eukaryota</taxon>
        <taxon>Fungi</taxon>
        <taxon>Dikarya</taxon>
        <taxon>Basidiomycota</taxon>
        <taxon>Pucciniomycotina</taxon>
        <taxon>Pucciniomycetes</taxon>
        <taxon>Pucciniales</taxon>
        <taxon>Pucciniaceae</taxon>
        <taxon>Puccinia</taxon>
    </lineage>
</organism>
<sequence length="133" mass="14716">MRSPAVVPATTPQPPTTPTQQQHKSKNSFQMSTSAVMTSEELELKANQEKAKALFEDLRDVNKKIAQQEAIKKAKAKIDDKRTYENNRLAHKEQKPNAMIKPCLVFARLIGIVICCTVLVGKENSPRAASLAS</sequence>
<feature type="region of interest" description="Disordered" evidence="1">
    <location>
        <begin position="1"/>
        <end position="34"/>
    </location>
</feature>
<feature type="compositionally biased region" description="Low complexity" evidence="1">
    <location>
        <begin position="1"/>
        <end position="10"/>
    </location>
</feature>
<dbReference type="Proteomes" id="UP000005240">
    <property type="component" value="Unassembled WGS sequence"/>
</dbReference>
<feature type="transmembrane region" description="Helical" evidence="2">
    <location>
        <begin position="98"/>
        <end position="120"/>
    </location>
</feature>
<keyword evidence="5" id="KW-1185">Reference proteome</keyword>
<evidence type="ECO:0000313" key="3">
    <source>
        <dbReference type="EMBL" id="OAV94159.1"/>
    </source>
</evidence>
<evidence type="ECO:0000313" key="5">
    <source>
        <dbReference type="Proteomes" id="UP000005240"/>
    </source>
</evidence>
<reference evidence="4 5" key="3">
    <citation type="journal article" date="2017" name="G3 (Bethesda)">
        <title>Comparative analysis highlights variable genome content of wheat rusts and divergence of the mating loci.</title>
        <authorList>
            <person name="Cuomo C.A."/>
            <person name="Bakkeren G."/>
            <person name="Khalil H.B."/>
            <person name="Panwar V."/>
            <person name="Joly D."/>
            <person name="Linning R."/>
            <person name="Sakthikumar S."/>
            <person name="Song X."/>
            <person name="Adiconis X."/>
            <person name="Fan L."/>
            <person name="Goldberg J.M."/>
            <person name="Levin J.Z."/>
            <person name="Young S."/>
            <person name="Zeng Q."/>
            <person name="Anikster Y."/>
            <person name="Bruce M."/>
            <person name="Wang M."/>
            <person name="Yin C."/>
            <person name="McCallum B."/>
            <person name="Szabo L.J."/>
            <person name="Hulbert S."/>
            <person name="Chen X."/>
            <person name="Fellers J.P."/>
        </authorList>
    </citation>
    <scope>NUCLEOTIDE SEQUENCE</scope>
    <source>
        <strain evidence="5">Isolate 1-1 / race 1 (BBBD)</strain>
        <strain evidence="4">isolate 1-1 / race 1 (BBBD)</strain>
    </source>
</reference>
<keyword evidence="2" id="KW-0472">Membrane</keyword>
<reference evidence="3" key="1">
    <citation type="submission" date="2009-11" db="EMBL/GenBank/DDBJ databases">
        <authorList>
            <consortium name="The Broad Institute Genome Sequencing Platform"/>
            <person name="Ward D."/>
            <person name="Feldgarden M."/>
            <person name="Earl A."/>
            <person name="Young S.K."/>
            <person name="Zeng Q."/>
            <person name="Koehrsen M."/>
            <person name="Alvarado L."/>
            <person name="Berlin A."/>
            <person name="Bochicchio J."/>
            <person name="Borenstein D."/>
            <person name="Chapman S.B."/>
            <person name="Chen Z."/>
            <person name="Engels R."/>
            <person name="Freedman E."/>
            <person name="Gellesch M."/>
            <person name="Goldberg J."/>
            <person name="Griggs A."/>
            <person name="Gujja S."/>
            <person name="Heilman E."/>
            <person name="Heiman D."/>
            <person name="Hepburn T."/>
            <person name="Howarth C."/>
            <person name="Jen D."/>
            <person name="Larson L."/>
            <person name="Lewis B."/>
            <person name="Mehta T."/>
            <person name="Park D."/>
            <person name="Pearson M."/>
            <person name="Roberts A."/>
            <person name="Saif S."/>
            <person name="Shea T."/>
            <person name="Shenoy N."/>
            <person name="Sisk P."/>
            <person name="Stolte C."/>
            <person name="Sykes S."/>
            <person name="Thomson T."/>
            <person name="Walk T."/>
            <person name="White J."/>
            <person name="Yandava C."/>
            <person name="Izard J."/>
            <person name="Baranova O.V."/>
            <person name="Blanton J.M."/>
            <person name="Tanner A.C."/>
            <person name="Dewhirst F.E."/>
            <person name="Haas B."/>
            <person name="Nusbaum C."/>
            <person name="Birren B."/>
        </authorList>
    </citation>
    <scope>NUCLEOTIDE SEQUENCE [LARGE SCALE GENOMIC DNA]</scope>
    <source>
        <strain evidence="3">1-1 BBBD Race 1</strain>
    </source>
</reference>
<dbReference type="EnsemblFungi" id="PTTG_04326-t43_1">
    <property type="protein sequence ID" value="PTTG_04326-t43_1-p1"/>
    <property type="gene ID" value="PTTG_04326"/>
</dbReference>
<evidence type="ECO:0000313" key="4">
    <source>
        <dbReference type="EnsemblFungi" id="PTTG_04326-t43_1-p1"/>
    </source>
</evidence>
<evidence type="ECO:0000256" key="1">
    <source>
        <dbReference type="SAM" id="MobiDB-lite"/>
    </source>
</evidence>
<gene>
    <name evidence="3" type="ORF">PTTG_04326</name>
</gene>
<proteinExistence type="predicted"/>
<dbReference type="AlphaFoldDB" id="A0A180GP23"/>
<accession>A0A180GP23</accession>
<feature type="non-terminal residue" evidence="3">
    <location>
        <position position="133"/>
    </location>
</feature>